<sequence>MSIAYASTSFGSTPTPSSSRTQPARSSRHQRLASQGSLSGATPYVIGTPSLQTPETTTGLVLPSSTHVAMRVQYDQIGSFFGAQREVRNSGQSRASSQQDHGRSSSEARTLPPYDSRSDIEALPTYSKTEEYDAMFFPLWIIGIIAPFVKPLHDPTRDNRTKEDQELDDANMRQIELRWAKRCAIALLTFVILVIVAVVVGVTVANQH</sequence>
<organism evidence="3 4">
    <name type="scientific">Phellinidium pouzarii</name>
    <dbReference type="NCBI Taxonomy" id="167371"/>
    <lineage>
        <taxon>Eukaryota</taxon>
        <taxon>Fungi</taxon>
        <taxon>Dikarya</taxon>
        <taxon>Basidiomycota</taxon>
        <taxon>Agaricomycotina</taxon>
        <taxon>Agaricomycetes</taxon>
        <taxon>Hymenochaetales</taxon>
        <taxon>Hymenochaetaceae</taxon>
        <taxon>Phellinidium</taxon>
    </lineage>
</organism>
<feature type="region of interest" description="Disordered" evidence="1">
    <location>
        <begin position="85"/>
        <end position="117"/>
    </location>
</feature>
<keyword evidence="2" id="KW-0812">Transmembrane</keyword>
<dbReference type="Proteomes" id="UP000308199">
    <property type="component" value="Unassembled WGS sequence"/>
</dbReference>
<evidence type="ECO:0000313" key="4">
    <source>
        <dbReference type="Proteomes" id="UP000308199"/>
    </source>
</evidence>
<proteinExistence type="predicted"/>
<protein>
    <submittedName>
        <fullName evidence="3">Uncharacterized protein</fullName>
    </submittedName>
</protein>
<keyword evidence="2" id="KW-1133">Transmembrane helix</keyword>
<keyword evidence="2" id="KW-0472">Membrane</keyword>
<feature type="region of interest" description="Disordered" evidence="1">
    <location>
        <begin position="1"/>
        <end position="59"/>
    </location>
</feature>
<feature type="compositionally biased region" description="Low complexity" evidence="1">
    <location>
        <begin position="7"/>
        <end position="25"/>
    </location>
</feature>
<feature type="compositionally biased region" description="Polar residues" evidence="1">
    <location>
        <begin position="49"/>
        <end position="59"/>
    </location>
</feature>
<evidence type="ECO:0000313" key="3">
    <source>
        <dbReference type="EMBL" id="THH04213.1"/>
    </source>
</evidence>
<comment type="caution">
    <text evidence="3">The sequence shown here is derived from an EMBL/GenBank/DDBJ whole genome shotgun (WGS) entry which is preliminary data.</text>
</comment>
<evidence type="ECO:0000256" key="2">
    <source>
        <dbReference type="SAM" id="Phobius"/>
    </source>
</evidence>
<dbReference type="AlphaFoldDB" id="A0A4V3XC32"/>
<reference evidence="3 4" key="1">
    <citation type="submission" date="2019-02" db="EMBL/GenBank/DDBJ databases">
        <title>Genome sequencing of the rare red list fungi Phellinidium pouzarii.</title>
        <authorList>
            <person name="Buettner E."/>
            <person name="Kellner H."/>
        </authorList>
    </citation>
    <scope>NUCLEOTIDE SEQUENCE [LARGE SCALE GENOMIC DNA]</scope>
    <source>
        <strain evidence="3 4">DSM 108285</strain>
    </source>
</reference>
<dbReference type="OrthoDB" id="3358294at2759"/>
<keyword evidence="4" id="KW-1185">Reference proteome</keyword>
<evidence type="ECO:0000256" key="1">
    <source>
        <dbReference type="SAM" id="MobiDB-lite"/>
    </source>
</evidence>
<feature type="compositionally biased region" description="Polar residues" evidence="1">
    <location>
        <begin position="89"/>
        <end position="99"/>
    </location>
</feature>
<dbReference type="EMBL" id="SGPK01000365">
    <property type="protein sequence ID" value="THH04213.1"/>
    <property type="molecule type" value="Genomic_DNA"/>
</dbReference>
<feature type="transmembrane region" description="Helical" evidence="2">
    <location>
        <begin position="183"/>
        <end position="205"/>
    </location>
</feature>
<accession>A0A4V3XC32</accession>
<gene>
    <name evidence="3" type="ORF">EW145_g5688</name>
</gene>
<name>A0A4V3XC32_9AGAM</name>